<protein>
    <recommendedName>
        <fullName evidence="4">Repetin</fullName>
    </recommendedName>
</protein>
<evidence type="ECO:0000313" key="2">
    <source>
        <dbReference type="EMBL" id="KPC60855.1"/>
    </source>
</evidence>
<feature type="signal peptide" evidence="1">
    <location>
        <begin position="1"/>
        <end position="39"/>
    </location>
</feature>
<evidence type="ECO:0000313" key="3">
    <source>
        <dbReference type="Proteomes" id="UP000037982"/>
    </source>
</evidence>
<dbReference type="PATRIC" id="fig|66876.3.peg.5958"/>
<accession>A0A0N0XUK3</accession>
<dbReference type="EMBL" id="LGKG01000154">
    <property type="protein sequence ID" value="KPC60855.1"/>
    <property type="molecule type" value="Genomic_DNA"/>
</dbReference>
<name>A0A0N0XUK3_9ACTN</name>
<dbReference type="AlphaFoldDB" id="A0A0N0XUK3"/>
<organism evidence="2 3">
    <name type="scientific">Streptomyces chattanoogensis</name>
    <dbReference type="NCBI Taxonomy" id="66876"/>
    <lineage>
        <taxon>Bacteria</taxon>
        <taxon>Bacillati</taxon>
        <taxon>Actinomycetota</taxon>
        <taxon>Actinomycetes</taxon>
        <taxon>Kitasatosporales</taxon>
        <taxon>Streptomycetaceae</taxon>
        <taxon>Streptomyces</taxon>
    </lineage>
</organism>
<dbReference type="Proteomes" id="UP000037982">
    <property type="component" value="Unassembled WGS sequence"/>
</dbReference>
<reference evidence="3" key="1">
    <citation type="submission" date="2015-07" db="EMBL/GenBank/DDBJ databases">
        <authorList>
            <person name="Ju K.-S."/>
            <person name="Doroghazi J.R."/>
            <person name="Metcalf W.W."/>
        </authorList>
    </citation>
    <scope>NUCLEOTIDE SEQUENCE [LARGE SCALE GENOMIC DNA]</scope>
    <source>
        <strain evidence="3">NRRL ISP-5002</strain>
    </source>
</reference>
<feature type="chain" id="PRO_5005863445" description="Repetin" evidence="1">
    <location>
        <begin position="40"/>
        <end position="209"/>
    </location>
</feature>
<keyword evidence="1" id="KW-0732">Signal</keyword>
<comment type="caution">
    <text evidence="2">The sequence shown here is derived from an EMBL/GenBank/DDBJ whole genome shotgun (WGS) entry which is preliminary data.</text>
</comment>
<keyword evidence="3" id="KW-1185">Reference proteome</keyword>
<evidence type="ECO:0008006" key="4">
    <source>
        <dbReference type="Google" id="ProtNLM"/>
    </source>
</evidence>
<gene>
    <name evidence="2" type="ORF">ADL29_27230</name>
</gene>
<dbReference type="RefSeq" id="WP_053926221.1">
    <property type="nucleotide sequence ID" value="NZ_LGKG01000154.1"/>
</dbReference>
<proteinExistence type="predicted"/>
<sequence>MFRTRARARVRHPFLVAATALTVGAATALTLGTTGAATAAESAAGAPAATGAHAARHTVDEPLLKGSAKLKRQPGDNVHFTFDAHGLGDKARGTFYVSHHIGKQWGGYFKGRIDCLLTGGPVAVATGIVEESHFQGAPGMPDVGDLKGKRFGFTVLDNGRKDRLGYSWALDGLPEKSVGKCLGSAPIETLAKGNYTVHHWMPPRTPAKH</sequence>
<evidence type="ECO:0000256" key="1">
    <source>
        <dbReference type="SAM" id="SignalP"/>
    </source>
</evidence>